<keyword evidence="1" id="KW-0694">RNA-binding</keyword>
<gene>
    <name evidence="4" type="ORF">SI7747_01000180</name>
</gene>
<dbReference type="InterPro" id="IPR012677">
    <property type="entry name" value="Nucleotide-bd_a/b_plait_sf"/>
</dbReference>
<dbReference type="EMBL" id="CACRZD030000001">
    <property type="protein sequence ID" value="CAA6653590.1"/>
    <property type="molecule type" value="Genomic_DNA"/>
</dbReference>
<dbReference type="Gene3D" id="3.30.70.330">
    <property type="match status" value="1"/>
</dbReference>
<sequence length="165" mass="18644">MNQQVQKDTLYVGGERVHSSRGVHTFGEIKDVKTPLDQATQKHRSFGFVTFLEKEDATAAMDNMDGAELYGRVLTVNYALPERIKGGEQGWAAQPLWADADTWFERQQQEEEMKRLQAENEAAMKAAEELHRKKVAEERDGEKEEETEATDPMAIAEAEALKSSQ</sequence>
<accession>A0A7I8I7N4</accession>
<proteinExistence type="predicted"/>
<dbReference type="PANTHER" id="PTHR48037">
    <property type="entry name" value="ATPASE E1"/>
    <property type="match status" value="1"/>
</dbReference>
<feature type="region of interest" description="Disordered" evidence="2">
    <location>
        <begin position="121"/>
        <end position="165"/>
    </location>
</feature>
<dbReference type="Proteomes" id="UP001189122">
    <property type="component" value="Unassembled WGS sequence"/>
</dbReference>
<dbReference type="FunFam" id="3.30.70.330:FF:000557">
    <property type="entry name" value="Peptidyl-prolyl cis-trans isomerase"/>
    <property type="match status" value="1"/>
</dbReference>
<dbReference type="PANTHER" id="PTHR48037:SF1">
    <property type="entry name" value="RRM DOMAIN-CONTAINING PROTEIN"/>
    <property type="match status" value="1"/>
</dbReference>
<evidence type="ECO:0000259" key="3">
    <source>
        <dbReference type="PROSITE" id="PS50102"/>
    </source>
</evidence>
<dbReference type="Pfam" id="PF00076">
    <property type="entry name" value="RRM_1"/>
    <property type="match status" value="1"/>
</dbReference>
<evidence type="ECO:0000256" key="1">
    <source>
        <dbReference type="PROSITE-ProRule" id="PRU00176"/>
    </source>
</evidence>
<evidence type="ECO:0000313" key="5">
    <source>
        <dbReference type="Proteomes" id="UP001189122"/>
    </source>
</evidence>
<protein>
    <recommendedName>
        <fullName evidence="3">RRM domain-containing protein</fullName>
    </recommendedName>
</protein>
<feature type="domain" description="RRM" evidence="3">
    <location>
        <begin position="8"/>
        <end position="81"/>
    </location>
</feature>
<dbReference type="PROSITE" id="PS50102">
    <property type="entry name" value="RRM"/>
    <property type="match status" value="1"/>
</dbReference>
<dbReference type="SMART" id="SM00360">
    <property type="entry name" value="RRM"/>
    <property type="match status" value="1"/>
</dbReference>
<dbReference type="InterPro" id="IPR035979">
    <property type="entry name" value="RBD_domain_sf"/>
</dbReference>
<organism evidence="4">
    <name type="scientific">Spirodela intermedia</name>
    <name type="common">Intermediate duckweed</name>
    <dbReference type="NCBI Taxonomy" id="51605"/>
    <lineage>
        <taxon>Eukaryota</taxon>
        <taxon>Viridiplantae</taxon>
        <taxon>Streptophyta</taxon>
        <taxon>Embryophyta</taxon>
        <taxon>Tracheophyta</taxon>
        <taxon>Spermatophyta</taxon>
        <taxon>Magnoliopsida</taxon>
        <taxon>Liliopsida</taxon>
        <taxon>Araceae</taxon>
        <taxon>Lemnoideae</taxon>
        <taxon>Spirodela</taxon>
    </lineage>
</organism>
<evidence type="ECO:0000313" key="4">
    <source>
        <dbReference type="EMBL" id="CAA2613775.1"/>
    </source>
</evidence>
<dbReference type="EMBL" id="LR743588">
    <property type="protein sequence ID" value="CAA2613775.1"/>
    <property type="molecule type" value="Genomic_DNA"/>
</dbReference>
<feature type="compositionally biased region" description="Basic and acidic residues" evidence="2">
    <location>
        <begin position="126"/>
        <end position="142"/>
    </location>
</feature>
<dbReference type="InterPro" id="IPR000504">
    <property type="entry name" value="RRM_dom"/>
</dbReference>
<name>A0A7I8I7N4_SPIIN</name>
<dbReference type="GO" id="GO:0003723">
    <property type="term" value="F:RNA binding"/>
    <property type="evidence" value="ECO:0007669"/>
    <property type="project" value="UniProtKB-UniRule"/>
</dbReference>
<evidence type="ECO:0000256" key="2">
    <source>
        <dbReference type="SAM" id="MobiDB-lite"/>
    </source>
</evidence>
<reference evidence="4 5" key="1">
    <citation type="submission" date="2019-12" db="EMBL/GenBank/DDBJ databases">
        <authorList>
            <person name="Scholz U."/>
            <person name="Mascher M."/>
            <person name="Fiebig A."/>
        </authorList>
    </citation>
    <scope>NUCLEOTIDE SEQUENCE</scope>
</reference>
<dbReference type="SUPFAM" id="SSF54928">
    <property type="entry name" value="RNA-binding domain, RBD"/>
    <property type="match status" value="1"/>
</dbReference>
<dbReference type="AlphaFoldDB" id="A0A7I8I7N4"/>
<keyword evidence="5" id="KW-1185">Reference proteome</keyword>